<keyword evidence="4" id="KW-1185">Reference proteome</keyword>
<dbReference type="Proteomes" id="UP001189429">
    <property type="component" value="Unassembled WGS sequence"/>
</dbReference>
<keyword evidence="2" id="KW-0472">Membrane</keyword>
<accession>A0ABN9WWW0</accession>
<evidence type="ECO:0000313" key="4">
    <source>
        <dbReference type="Proteomes" id="UP001189429"/>
    </source>
</evidence>
<feature type="region of interest" description="Disordered" evidence="1">
    <location>
        <begin position="1"/>
        <end position="77"/>
    </location>
</feature>
<keyword evidence="2" id="KW-1133">Transmembrane helix</keyword>
<dbReference type="EMBL" id="CAUYUJ010019278">
    <property type="protein sequence ID" value="CAK0889889.1"/>
    <property type="molecule type" value="Genomic_DNA"/>
</dbReference>
<sequence>MGGALGGCPPQEPPEYRPPRPAVAAPPMSPGGEGTRLLRREAEGGRGGALRWRAPEGPAGQARRGPREADLSSRRSMSGERLPEAYPAVVPWDVLCLCVLLAPLLLAAAVSPVVALWALGTAASAGGGGAAYLAGLPGALRGAAFLAGAAFLGSLALVPRRVAREPDALRIDFPGAGASRWARCWSWRCWGLAASALSWTSSRGGAHFPSGGRSAASPGFLRARASCSCS</sequence>
<name>A0ABN9WWW0_9DINO</name>
<feature type="transmembrane region" description="Helical" evidence="2">
    <location>
        <begin position="139"/>
        <end position="158"/>
    </location>
</feature>
<evidence type="ECO:0000256" key="1">
    <source>
        <dbReference type="SAM" id="MobiDB-lite"/>
    </source>
</evidence>
<protein>
    <submittedName>
        <fullName evidence="3">Uncharacterized protein</fullName>
    </submittedName>
</protein>
<gene>
    <name evidence="3" type="ORF">PCOR1329_LOCUS70284</name>
</gene>
<evidence type="ECO:0000256" key="2">
    <source>
        <dbReference type="SAM" id="Phobius"/>
    </source>
</evidence>
<feature type="transmembrane region" description="Helical" evidence="2">
    <location>
        <begin position="94"/>
        <end position="119"/>
    </location>
</feature>
<comment type="caution">
    <text evidence="3">The sequence shown here is derived from an EMBL/GenBank/DDBJ whole genome shotgun (WGS) entry which is preliminary data.</text>
</comment>
<keyword evidence="2" id="KW-0812">Transmembrane</keyword>
<feature type="compositionally biased region" description="Basic and acidic residues" evidence="1">
    <location>
        <begin position="65"/>
        <end position="77"/>
    </location>
</feature>
<evidence type="ECO:0000313" key="3">
    <source>
        <dbReference type="EMBL" id="CAK0889889.1"/>
    </source>
</evidence>
<proteinExistence type="predicted"/>
<reference evidence="3" key="1">
    <citation type="submission" date="2023-10" db="EMBL/GenBank/DDBJ databases">
        <authorList>
            <person name="Chen Y."/>
            <person name="Shah S."/>
            <person name="Dougan E. K."/>
            <person name="Thang M."/>
            <person name="Chan C."/>
        </authorList>
    </citation>
    <scope>NUCLEOTIDE SEQUENCE [LARGE SCALE GENOMIC DNA]</scope>
</reference>
<organism evidence="3 4">
    <name type="scientific">Prorocentrum cordatum</name>
    <dbReference type="NCBI Taxonomy" id="2364126"/>
    <lineage>
        <taxon>Eukaryota</taxon>
        <taxon>Sar</taxon>
        <taxon>Alveolata</taxon>
        <taxon>Dinophyceae</taxon>
        <taxon>Prorocentrales</taxon>
        <taxon>Prorocentraceae</taxon>
        <taxon>Prorocentrum</taxon>
    </lineage>
</organism>